<accession>A0AAE3LQJ0</accession>
<dbReference type="PROSITE" id="PS00455">
    <property type="entry name" value="AMP_BINDING"/>
    <property type="match status" value="1"/>
</dbReference>
<dbReference type="InterPro" id="IPR020845">
    <property type="entry name" value="AMP-binding_CS"/>
</dbReference>
<dbReference type="Gene3D" id="3.30.300.30">
    <property type="match status" value="1"/>
</dbReference>
<dbReference type="InterPro" id="IPR000873">
    <property type="entry name" value="AMP-dep_synth/lig_dom"/>
</dbReference>
<evidence type="ECO:0000313" key="4">
    <source>
        <dbReference type="Proteomes" id="UP001209317"/>
    </source>
</evidence>
<dbReference type="PANTHER" id="PTHR43272">
    <property type="entry name" value="LONG-CHAIN-FATTY-ACID--COA LIGASE"/>
    <property type="match status" value="1"/>
</dbReference>
<dbReference type="RefSeq" id="WP_263038030.1">
    <property type="nucleotide sequence ID" value="NZ_JAOTPL010000010.1"/>
</dbReference>
<dbReference type="GO" id="GO:0016020">
    <property type="term" value="C:membrane"/>
    <property type="evidence" value="ECO:0007669"/>
    <property type="project" value="TreeGrafter"/>
</dbReference>
<dbReference type="PANTHER" id="PTHR43272:SF52">
    <property type="entry name" value="AMP-DEPENDENT SYNTHETASE_LIGASE DOMAIN-CONTAINING PROTEIN"/>
    <property type="match status" value="1"/>
</dbReference>
<comment type="catalytic activity">
    <reaction evidence="1">
        <text>a long-chain fatty acid + ATP + CoA = a long-chain fatty acyl-CoA + AMP + diphosphate</text>
        <dbReference type="Rhea" id="RHEA:15421"/>
        <dbReference type="ChEBI" id="CHEBI:30616"/>
        <dbReference type="ChEBI" id="CHEBI:33019"/>
        <dbReference type="ChEBI" id="CHEBI:57287"/>
        <dbReference type="ChEBI" id="CHEBI:57560"/>
        <dbReference type="ChEBI" id="CHEBI:83139"/>
        <dbReference type="ChEBI" id="CHEBI:456215"/>
        <dbReference type="EC" id="6.2.1.3"/>
    </reaction>
    <physiologicalReaction direction="left-to-right" evidence="1">
        <dbReference type="Rhea" id="RHEA:15422"/>
    </physiologicalReaction>
</comment>
<keyword evidence="4" id="KW-1185">Reference proteome</keyword>
<dbReference type="InterPro" id="IPR045851">
    <property type="entry name" value="AMP-bd_C_sf"/>
</dbReference>
<name>A0AAE3LQJ0_9BACT</name>
<dbReference type="SUPFAM" id="SSF56801">
    <property type="entry name" value="Acetyl-CoA synthetase-like"/>
    <property type="match status" value="1"/>
</dbReference>
<evidence type="ECO:0000313" key="3">
    <source>
        <dbReference type="EMBL" id="MCU7694545.1"/>
    </source>
</evidence>
<feature type="domain" description="AMP-dependent synthetase/ligase" evidence="2">
    <location>
        <begin position="20"/>
        <end position="402"/>
    </location>
</feature>
<sequence>MVKENFIKYIETAICDNWTQPALTDYRGESFTYAEVGIIILRMHEMFRKMGIKQGDKIALIGKNSARWAIIYFSAVSYGATIVPILPDFKADDLQQLVNHSDAVILYIEDNIFSKFEEHNVMQNLKCIFSVSSFATLHTNHHEYDDIYAQCNIQDVSKGHFDLPDIPNENLAVISYTSGTTGSVKGVMLLNNSLASNVKFARENMPLEAGDKIVSLLPFAHAFGCAFELLFPFSLGCHITILTKSPSPQVAMQAFGEVKPALILTVPLVIEKIYKSRIIPALVQTKVRIMTKIPLLRGLVYRKINKSLSDAFGGNFKAIVIGGAPLSREVEVFFKKIKFRYSVGYGMTECGPLISYTDWRDFKLGSSGKVVDNLEVKIVSEDPEKVPGEIMVKGEHVMVGYYKNPELTQEIIEEDGWMHTGDLGTMDPDQTVYIKGRSKTMLLGASGQNIYPDEIEAILNNMHAVAESVIIKRNNKLVALIFPDAEVVNREKISEEDLNKIFKKNIQALNHKVPSFAQVSSFQIQKEEFIKTPKRSIKRYLYQ</sequence>
<reference evidence="3" key="1">
    <citation type="submission" date="2022-10" db="EMBL/GenBank/DDBJ databases">
        <authorList>
            <person name="Kim H.S."/>
            <person name="Kim J.-S."/>
            <person name="Suh M.K."/>
            <person name="Eom M.K."/>
            <person name="Lee J.-S."/>
        </authorList>
    </citation>
    <scope>NUCLEOTIDE SEQUENCE</scope>
    <source>
        <strain evidence="3">LIP-5</strain>
    </source>
</reference>
<dbReference type="AlphaFoldDB" id="A0AAE3LQJ0"/>
<proteinExistence type="predicted"/>
<dbReference type="InterPro" id="IPR042099">
    <property type="entry name" value="ANL_N_sf"/>
</dbReference>
<evidence type="ECO:0000259" key="2">
    <source>
        <dbReference type="Pfam" id="PF00501"/>
    </source>
</evidence>
<dbReference type="Gene3D" id="3.40.50.12780">
    <property type="entry name" value="N-terminal domain of ligase-like"/>
    <property type="match status" value="1"/>
</dbReference>
<comment type="caution">
    <text evidence="3">The sequence shown here is derived from an EMBL/GenBank/DDBJ whole genome shotgun (WGS) entry which is preliminary data.</text>
</comment>
<dbReference type="GO" id="GO:0004467">
    <property type="term" value="F:long-chain fatty acid-CoA ligase activity"/>
    <property type="evidence" value="ECO:0007669"/>
    <property type="project" value="UniProtKB-EC"/>
</dbReference>
<organism evidence="3 4">
    <name type="scientific">Haoranjiania flava</name>
    <dbReference type="NCBI Taxonomy" id="1856322"/>
    <lineage>
        <taxon>Bacteria</taxon>
        <taxon>Pseudomonadati</taxon>
        <taxon>Bacteroidota</taxon>
        <taxon>Chitinophagia</taxon>
        <taxon>Chitinophagales</taxon>
        <taxon>Chitinophagaceae</taxon>
        <taxon>Haoranjiania</taxon>
    </lineage>
</organism>
<evidence type="ECO:0000256" key="1">
    <source>
        <dbReference type="ARBA" id="ARBA00024484"/>
    </source>
</evidence>
<protein>
    <submittedName>
        <fullName evidence="3">AMP-binding protein</fullName>
    </submittedName>
</protein>
<dbReference type="Pfam" id="PF00501">
    <property type="entry name" value="AMP-binding"/>
    <property type="match status" value="1"/>
</dbReference>
<dbReference type="Proteomes" id="UP001209317">
    <property type="component" value="Unassembled WGS sequence"/>
</dbReference>
<gene>
    <name evidence="3" type="ORF">OD355_08460</name>
</gene>
<dbReference type="Pfam" id="PF23562">
    <property type="entry name" value="AMP-binding_C_3"/>
    <property type="match status" value="1"/>
</dbReference>
<dbReference type="EMBL" id="JAOTPL010000010">
    <property type="protein sequence ID" value="MCU7694545.1"/>
    <property type="molecule type" value="Genomic_DNA"/>
</dbReference>